<gene>
    <name evidence="2" type="ORF">RRG08_023880</name>
</gene>
<dbReference type="AlphaFoldDB" id="A0AAE1ATN8"/>
<dbReference type="Proteomes" id="UP001283361">
    <property type="component" value="Unassembled WGS sequence"/>
</dbReference>
<proteinExistence type="predicted"/>
<name>A0AAE1ATN8_9GAST</name>
<accession>A0AAE1ATN8</accession>
<sequence>MSTFLPPALSCPIALCTSEPSSGFLPVLHGSYGQHKQEHPRSIQPLGKRKVPNRMGRETEFNPFPRTAPHGTAAFHKSKILCDRKLDEMKRNCRGGGGGMAICSRPVSHHFCLRGQANCRLP</sequence>
<evidence type="ECO:0000313" key="2">
    <source>
        <dbReference type="EMBL" id="KAK3793564.1"/>
    </source>
</evidence>
<evidence type="ECO:0000256" key="1">
    <source>
        <dbReference type="SAM" id="MobiDB-lite"/>
    </source>
</evidence>
<feature type="region of interest" description="Disordered" evidence="1">
    <location>
        <begin position="28"/>
        <end position="71"/>
    </location>
</feature>
<keyword evidence="3" id="KW-1185">Reference proteome</keyword>
<protein>
    <submittedName>
        <fullName evidence="2">Uncharacterized protein</fullName>
    </submittedName>
</protein>
<organism evidence="2 3">
    <name type="scientific">Elysia crispata</name>
    <name type="common">lettuce slug</name>
    <dbReference type="NCBI Taxonomy" id="231223"/>
    <lineage>
        <taxon>Eukaryota</taxon>
        <taxon>Metazoa</taxon>
        <taxon>Spiralia</taxon>
        <taxon>Lophotrochozoa</taxon>
        <taxon>Mollusca</taxon>
        <taxon>Gastropoda</taxon>
        <taxon>Heterobranchia</taxon>
        <taxon>Euthyneura</taxon>
        <taxon>Panpulmonata</taxon>
        <taxon>Sacoglossa</taxon>
        <taxon>Placobranchoidea</taxon>
        <taxon>Plakobranchidae</taxon>
        <taxon>Elysia</taxon>
    </lineage>
</organism>
<evidence type="ECO:0000313" key="3">
    <source>
        <dbReference type="Proteomes" id="UP001283361"/>
    </source>
</evidence>
<dbReference type="EMBL" id="JAWDGP010001217">
    <property type="protein sequence ID" value="KAK3793564.1"/>
    <property type="molecule type" value="Genomic_DNA"/>
</dbReference>
<comment type="caution">
    <text evidence="2">The sequence shown here is derived from an EMBL/GenBank/DDBJ whole genome shotgun (WGS) entry which is preliminary data.</text>
</comment>
<reference evidence="2" key="1">
    <citation type="journal article" date="2023" name="G3 (Bethesda)">
        <title>A reference genome for the long-term kleptoplast-retaining sea slug Elysia crispata morphotype clarki.</title>
        <authorList>
            <person name="Eastman K.E."/>
            <person name="Pendleton A.L."/>
            <person name="Shaikh M.A."/>
            <person name="Suttiyut T."/>
            <person name="Ogas R."/>
            <person name="Tomko P."/>
            <person name="Gavelis G."/>
            <person name="Widhalm J.R."/>
            <person name="Wisecaver J.H."/>
        </authorList>
    </citation>
    <scope>NUCLEOTIDE SEQUENCE</scope>
    <source>
        <strain evidence="2">ECLA1</strain>
    </source>
</reference>